<keyword evidence="1" id="KW-0472">Membrane</keyword>
<keyword evidence="3" id="KW-1185">Reference proteome</keyword>
<protein>
    <submittedName>
        <fullName evidence="2">Uncharacterized protein</fullName>
    </submittedName>
</protein>
<evidence type="ECO:0000313" key="3">
    <source>
        <dbReference type="Proteomes" id="UP001434883"/>
    </source>
</evidence>
<accession>A0ABV0RPR7</accession>
<gene>
    <name evidence="2" type="ORF">XENOCAPTIV_007754</name>
</gene>
<dbReference type="Proteomes" id="UP001434883">
    <property type="component" value="Unassembled WGS sequence"/>
</dbReference>
<reference evidence="2 3" key="1">
    <citation type="submission" date="2021-06" db="EMBL/GenBank/DDBJ databases">
        <authorList>
            <person name="Palmer J.M."/>
        </authorList>
    </citation>
    <scope>NUCLEOTIDE SEQUENCE [LARGE SCALE GENOMIC DNA]</scope>
    <source>
        <strain evidence="2 3">XC_2019</strain>
        <tissue evidence="2">Muscle</tissue>
    </source>
</reference>
<comment type="caution">
    <text evidence="2">The sequence shown here is derived from an EMBL/GenBank/DDBJ whole genome shotgun (WGS) entry which is preliminary data.</text>
</comment>
<name>A0ABV0RPR7_9TELE</name>
<keyword evidence="1" id="KW-1133">Transmembrane helix</keyword>
<evidence type="ECO:0000256" key="1">
    <source>
        <dbReference type="SAM" id="Phobius"/>
    </source>
</evidence>
<dbReference type="EMBL" id="JAHRIN010052304">
    <property type="protein sequence ID" value="MEQ2210050.1"/>
    <property type="molecule type" value="Genomic_DNA"/>
</dbReference>
<organism evidence="2 3">
    <name type="scientific">Xenoophorus captivus</name>
    <dbReference type="NCBI Taxonomy" id="1517983"/>
    <lineage>
        <taxon>Eukaryota</taxon>
        <taxon>Metazoa</taxon>
        <taxon>Chordata</taxon>
        <taxon>Craniata</taxon>
        <taxon>Vertebrata</taxon>
        <taxon>Euteleostomi</taxon>
        <taxon>Actinopterygii</taxon>
        <taxon>Neopterygii</taxon>
        <taxon>Teleostei</taxon>
        <taxon>Neoteleostei</taxon>
        <taxon>Acanthomorphata</taxon>
        <taxon>Ovalentaria</taxon>
        <taxon>Atherinomorphae</taxon>
        <taxon>Cyprinodontiformes</taxon>
        <taxon>Goodeidae</taxon>
        <taxon>Xenoophorus</taxon>
    </lineage>
</organism>
<proteinExistence type="predicted"/>
<keyword evidence="1" id="KW-0812">Transmembrane</keyword>
<sequence length="174" mass="20195">MWGVRRRCRPGPGQRSVYGLWLGSRGQHHSIGGPVCGGKWRSIWSLWKMFFYWFEPSILSSLLIGPMVLITTGRCHSRDILGEVRALRVCLLNNRFLVETKNRRDKLAGRFYSDALRSRLNVPLDWSKSFQVLDLLDGYSGLFVVEKLLQGIRLVRNNTFTITRIKYFLFTRLG</sequence>
<feature type="transmembrane region" description="Helical" evidence="1">
    <location>
        <begin position="50"/>
        <end position="70"/>
    </location>
</feature>
<evidence type="ECO:0000313" key="2">
    <source>
        <dbReference type="EMBL" id="MEQ2210050.1"/>
    </source>
</evidence>